<dbReference type="InterPro" id="IPR045501">
    <property type="entry name" value="DUF6490"/>
</dbReference>
<accession>A0AAV7E395</accession>
<keyword evidence="3" id="KW-1185">Reference proteome</keyword>
<keyword evidence="1" id="KW-0472">Membrane</keyword>
<evidence type="ECO:0000256" key="1">
    <source>
        <dbReference type="SAM" id="Phobius"/>
    </source>
</evidence>
<reference evidence="2 3" key="1">
    <citation type="submission" date="2021-07" db="EMBL/GenBank/DDBJ databases">
        <title>The Aristolochia fimbriata genome: insights into angiosperm evolution, floral development and chemical biosynthesis.</title>
        <authorList>
            <person name="Jiao Y."/>
        </authorList>
    </citation>
    <scope>NUCLEOTIDE SEQUENCE [LARGE SCALE GENOMIC DNA]</scope>
    <source>
        <strain evidence="2">IBCAS-2021</strain>
        <tissue evidence="2">Leaf</tissue>
    </source>
</reference>
<protein>
    <submittedName>
        <fullName evidence="2">Uncharacterized protein</fullName>
    </submittedName>
</protein>
<evidence type="ECO:0000313" key="2">
    <source>
        <dbReference type="EMBL" id="KAG9442292.1"/>
    </source>
</evidence>
<keyword evidence="1" id="KW-0812">Transmembrane</keyword>
<comment type="caution">
    <text evidence="2">The sequence shown here is derived from an EMBL/GenBank/DDBJ whole genome shotgun (WGS) entry which is preliminary data.</text>
</comment>
<dbReference type="EMBL" id="JAINDJ010000007">
    <property type="protein sequence ID" value="KAG9442292.1"/>
    <property type="molecule type" value="Genomic_DNA"/>
</dbReference>
<feature type="transmembrane region" description="Helical" evidence="1">
    <location>
        <begin position="94"/>
        <end position="113"/>
    </location>
</feature>
<sequence>MDEKLAKALLLLVTAAAIAYIVLAGDDLPKAALGVSFYVVFAFLFMFVQALRKTPKTSRKEQEVLKGAVWSLSVILSLMVGYMATTVISSPPVIWAVWGSEGLMGCFLFYWLYASDDINGGAGDAGDRHQPLLAAEEV</sequence>
<dbReference type="PANTHER" id="PTHR46610:SF20">
    <property type="entry name" value="OS05G0181300 PROTEIN"/>
    <property type="match status" value="1"/>
</dbReference>
<keyword evidence="1" id="KW-1133">Transmembrane helix</keyword>
<name>A0AAV7E395_ARIFI</name>
<dbReference type="PANTHER" id="PTHR46610">
    <property type="entry name" value="OS05G0181300 PROTEIN"/>
    <property type="match status" value="1"/>
</dbReference>
<dbReference type="Proteomes" id="UP000825729">
    <property type="component" value="Unassembled WGS sequence"/>
</dbReference>
<feature type="transmembrane region" description="Helical" evidence="1">
    <location>
        <begin position="64"/>
        <end position="88"/>
    </location>
</feature>
<organism evidence="2 3">
    <name type="scientific">Aristolochia fimbriata</name>
    <name type="common">White veined hardy Dutchman's pipe vine</name>
    <dbReference type="NCBI Taxonomy" id="158543"/>
    <lineage>
        <taxon>Eukaryota</taxon>
        <taxon>Viridiplantae</taxon>
        <taxon>Streptophyta</taxon>
        <taxon>Embryophyta</taxon>
        <taxon>Tracheophyta</taxon>
        <taxon>Spermatophyta</taxon>
        <taxon>Magnoliopsida</taxon>
        <taxon>Magnoliidae</taxon>
        <taxon>Piperales</taxon>
        <taxon>Aristolochiaceae</taxon>
        <taxon>Aristolochia</taxon>
    </lineage>
</organism>
<dbReference type="AlphaFoldDB" id="A0AAV7E395"/>
<gene>
    <name evidence="2" type="ORF">H6P81_018146</name>
</gene>
<feature type="transmembrane region" description="Helical" evidence="1">
    <location>
        <begin position="34"/>
        <end position="52"/>
    </location>
</feature>
<evidence type="ECO:0000313" key="3">
    <source>
        <dbReference type="Proteomes" id="UP000825729"/>
    </source>
</evidence>
<proteinExistence type="predicted"/>